<organism evidence="2 3">
    <name type="scientific">Babesia ovata</name>
    <dbReference type="NCBI Taxonomy" id="189622"/>
    <lineage>
        <taxon>Eukaryota</taxon>
        <taxon>Sar</taxon>
        <taxon>Alveolata</taxon>
        <taxon>Apicomplexa</taxon>
        <taxon>Aconoidasida</taxon>
        <taxon>Piroplasmida</taxon>
        <taxon>Babesiidae</taxon>
        <taxon>Babesia</taxon>
    </lineage>
</organism>
<evidence type="ECO:0000256" key="1">
    <source>
        <dbReference type="SAM" id="MobiDB-lite"/>
    </source>
</evidence>
<name>A0A2H6KIJ2_9APIC</name>
<proteinExistence type="predicted"/>
<dbReference type="VEuPathDB" id="PiroplasmaDB:BOVATA_043000"/>
<accession>A0A2H6KIJ2</accession>
<sequence>MGADAKHVHAVEHRVGDVERGDRPECCDGVEEGRTDAVEVLGDGVVRQPVERVHLLDGDLQCRAEILAGPLGWVAAGGSGEAVDVPVHEAVPEECGRGGVAVRDGGA</sequence>
<dbReference type="Proteomes" id="UP000236319">
    <property type="component" value="Unassembled WGS sequence"/>
</dbReference>
<feature type="region of interest" description="Disordered" evidence="1">
    <location>
        <begin position="1"/>
        <end position="25"/>
    </location>
</feature>
<evidence type="ECO:0000313" key="3">
    <source>
        <dbReference type="Proteomes" id="UP000236319"/>
    </source>
</evidence>
<dbReference type="RefSeq" id="XP_028869050.1">
    <property type="nucleotide sequence ID" value="XM_029013217.1"/>
</dbReference>
<evidence type="ECO:0000313" key="2">
    <source>
        <dbReference type="EMBL" id="GBE62807.1"/>
    </source>
</evidence>
<reference evidence="2 3" key="1">
    <citation type="journal article" date="2017" name="BMC Genomics">
        <title>Whole-genome assembly of Babesia ovata and comparative genomics between closely related pathogens.</title>
        <authorList>
            <person name="Yamagishi J."/>
            <person name="Asada M."/>
            <person name="Hakimi H."/>
            <person name="Tanaka T.Q."/>
            <person name="Sugimoto C."/>
            <person name="Kawazu S."/>
        </authorList>
    </citation>
    <scope>NUCLEOTIDE SEQUENCE [LARGE SCALE GENOMIC DNA]</scope>
    <source>
        <strain evidence="2 3">Miyake</strain>
    </source>
</reference>
<gene>
    <name evidence="2" type="ORF">BOVATA_043000</name>
</gene>
<keyword evidence="3" id="KW-1185">Reference proteome</keyword>
<protein>
    <submittedName>
        <fullName evidence="2">Pescadillo homolog isoform, putative</fullName>
    </submittedName>
</protein>
<dbReference type="GeneID" id="39876577"/>
<dbReference type="EMBL" id="BDSA01000007">
    <property type="protein sequence ID" value="GBE62807.1"/>
    <property type="molecule type" value="Genomic_DNA"/>
</dbReference>
<dbReference type="AlphaFoldDB" id="A0A2H6KIJ2"/>
<comment type="caution">
    <text evidence="2">The sequence shown here is derived from an EMBL/GenBank/DDBJ whole genome shotgun (WGS) entry which is preliminary data.</text>
</comment>